<evidence type="ECO:0000259" key="1">
    <source>
        <dbReference type="Pfam" id="PF05688"/>
    </source>
</evidence>
<dbReference type="Gene3D" id="2.60.40.10">
    <property type="entry name" value="Immunoglobulins"/>
    <property type="match status" value="1"/>
</dbReference>
<dbReference type="Proteomes" id="UP000254181">
    <property type="component" value="Unassembled WGS sequence"/>
</dbReference>
<sequence length="328" mass="35393">MANNESWLSLNTAAKNDVSKSDCGEPYQPLLSEFQELYSEHPNGAIGTDLGLPLTNTWWAYDKIAYANVWYDQSINLSNGSSSRALSNTVAFVSCLVNPHAVAASIEMTSTALDAEKTASNDGRPSATAAKGTAIRMTVIVRDSAGNLLPGANFNLIRGTALDRAKNRLDSTYDDLTIVPVTPAGVNMSLYNNGAQALLTTGSDGKATFDVTQNETYGLATPLTATLMRDTTKSATMDVIFTVITSPNSPKAKYWGHMPDTFTSRAGVTFKRPLLAAEATLGSSVSNNNESWSYLFYTNKVTPDCPVEYQPRLNELQGLYNDHPAGQY</sequence>
<gene>
    <name evidence="3" type="ORF">NCTC9075_02021</name>
</gene>
<evidence type="ECO:0000313" key="4">
    <source>
        <dbReference type="Proteomes" id="UP000254181"/>
    </source>
</evidence>
<dbReference type="Pfam" id="PF05688">
    <property type="entry name" value="BIg21"/>
    <property type="match status" value="1"/>
</dbReference>
<organism evidence="3 4">
    <name type="scientific">Escherichia coli</name>
    <dbReference type="NCBI Taxonomy" id="562"/>
    <lineage>
        <taxon>Bacteria</taxon>
        <taxon>Pseudomonadati</taxon>
        <taxon>Pseudomonadota</taxon>
        <taxon>Gammaproteobacteria</taxon>
        <taxon>Enterobacterales</taxon>
        <taxon>Enterobacteriaceae</taxon>
        <taxon>Escherichia</taxon>
    </lineage>
</organism>
<name>A0A377K2F4_ECOLX</name>
<evidence type="ECO:0000313" key="3">
    <source>
        <dbReference type="EMBL" id="STP18554.1"/>
    </source>
</evidence>
<dbReference type="Pfam" id="PF05689">
    <property type="entry name" value="InvE_AD"/>
    <property type="match status" value="2"/>
</dbReference>
<dbReference type="InterPro" id="IPR008541">
    <property type="entry name" value="InvE_AD"/>
</dbReference>
<protein>
    <submittedName>
        <fullName evidence="3">Outer membrane protein</fullName>
    </submittedName>
</protein>
<feature type="domain" description="InvasinE Adhesion" evidence="2">
    <location>
        <begin position="2"/>
        <end position="96"/>
    </location>
</feature>
<dbReference type="AlphaFoldDB" id="A0A377K2F4"/>
<dbReference type="InterPro" id="IPR008542">
    <property type="entry name" value="BIg21"/>
</dbReference>
<dbReference type="EMBL" id="UGEM01000004">
    <property type="protein sequence ID" value="STP18554.1"/>
    <property type="molecule type" value="Genomic_DNA"/>
</dbReference>
<feature type="domain" description="Bacterial Immunoglobulin-like 21" evidence="1">
    <location>
        <begin position="133"/>
        <end position="244"/>
    </location>
</feature>
<dbReference type="InterPro" id="IPR013783">
    <property type="entry name" value="Ig-like_fold"/>
</dbReference>
<proteinExistence type="predicted"/>
<feature type="domain" description="InvasinE Adhesion" evidence="2">
    <location>
        <begin position="247"/>
        <end position="327"/>
    </location>
</feature>
<accession>A0A377K2F4</accession>
<evidence type="ECO:0000259" key="2">
    <source>
        <dbReference type="Pfam" id="PF05689"/>
    </source>
</evidence>
<reference evidence="3 4" key="1">
    <citation type="submission" date="2018-06" db="EMBL/GenBank/DDBJ databases">
        <authorList>
            <consortium name="Pathogen Informatics"/>
            <person name="Doyle S."/>
        </authorList>
    </citation>
    <scope>NUCLEOTIDE SEQUENCE [LARGE SCALE GENOMIC DNA]</scope>
    <source>
        <strain evidence="3 4">NCTC9075</strain>
    </source>
</reference>